<dbReference type="RefSeq" id="WP_023311718.1">
    <property type="nucleotide sequence ID" value="NZ_BFTW01000007.1"/>
</dbReference>
<dbReference type="PATRIC" id="fig|562.7810.peg.2771"/>
<sequence length="362" mass="38397">MSQTMKLGLALSGGGAIGAYEAGVVKALAESGTDVHMVSGASIGALNGAIIASSSGLSQAAERMAEIWDHLGNSTVLSVNKSAYFSLLLQFGIGMGLSPMLSKTGSMLSTILNRAALITGTKGFENQPLLSDQPLIALMDRYLDMDALAVGLPLFVSLYPTEGGVQDIINCIAAELGLDSTRDSEFYHVQNLPPEQQKEALMASAALPLLFKSREVNGTHYSDGGMGGWASLQGNTPVTPLVEAGCNMVIVTHLSDGSLWDRQAFPDTTVLEIRPQRSLRRNDGALGGAKDLLGFTAMHIDSWIEQGYHDTMSALDSVRKPLQARRTLQLSSTALESSLAENTTADSVLKNAISRLKDGIQR</sequence>
<evidence type="ECO:0000256" key="3">
    <source>
        <dbReference type="ARBA" id="ARBA00023098"/>
    </source>
</evidence>
<evidence type="ECO:0000313" key="6">
    <source>
        <dbReference type="Proteomes" id="UP000050556"/>
    </source>
</evidence>
<comment type="caution">
    <text evidence="5">The sequence shown here is derived from an EMBL/GenBank/DDBJ whole genome shotgun (WGS) entry which is preliminary data.</text>
</comment>
<keyword evidence="3 4" id="KW-0443">Lipid metabolism</keyword>
<evidence type="ECO:0000256" key="1">
    <source>
        <dbReference type="ARBA" id="ARBA00022801"/>
    </source>
</evidence>
<dbReference type="PANTHER" id="PTHR14226">
    <property type="entry name" value="NEUROPATHY TARGET ESTERASE/SWISS CHEESE D.MELANOGASTER"/>
    <property type="match status" value="1"/>
</dbReference>
<dbReference type="Proteomes" id="UP000050556">
    <property type="component" value="Unassembled WGS sequence"/>
</dbReference>
<dbReference type="SUPFAM" id="SSF52151">
    <property type="entry name" value="FabD/lysophospholipase-like"/>
    <property type="match status" value="1"/>
</dbReference>
<dbReference type="Gene3D" id="3.40.1090.10">
    <property type="entry name" value="Cytosolic phospholipase A2 catalytic domain"/>
    <property type="match status" value="2"/>
</dbReference>
<dbReference type="CDD" id="cd07209">
    <property type="entry name" value="Pat_hypo_Ecoli_Z1214_like"/>
    <property type="match status" value="1"/>
</dbReference>
<evidence type="ECO:0000256" key="2">
    <source>
        <dbReference type="ARBA" id="ARBA00022963"/>
    </source>
</evidence>
<dbReference type="InterPro" id="IPR002641">
    <property type="entry name" value="PNPLA_dom"/>
</dbReference>
<dbReference type="GO" id="GO:0016787">
    <property type="term" value="F:hydrolase activity"/>
    <property type="evidence" value="ECO:0007669"/>
    <property type="project" value="UniProtKB-UniRule"/>
</dbReference>
<keyword evidence="2 4" id="KW-0442">Lipid degradation</keyword>
<gene>
    <name evidence="5" type="ORF">ACU57_19930</name>
</gene>
<organism evidence="5 6">
    <name type="scientific">Escherichia coli</name>
    <dbReference type="NCBI Taxonomy" id="562"/>
    <lineage>
        <taxon>Bacteria</taxon>
        <taxon>Pseudomonadati</taxon>
        <taxon>Pseudomonadota</taxon>
        <taxon>Gammaproteobacteria</taxon>
        <taxon>Enterobacterales</taxon>
        <taxon>Enterobacteriaceae</taxon>
        <taxon>Escherichia</taxon>
    </lineage>
</organism>
<reference evidence="5 6" key="1">
    <citation type="journal article" date="2015" name="Front. Microbiol.">
        <title>Genetic determinants of heat resistance in Escherichia coli.</title>
        <authorList>
            <person name="Mercer R.G."/>
            <person name="Zheng J."/>
            <person name="Garcia-Hernandez R."/>
            <person name="Ruan L."/>
            <person name="Ganzle M.G."/>
            <person name="McMullen L.M."/>
        </authorList>
    </citation>
    <scope>NUCLEOTIDE SEQUENCE [LARGE SCALE GENOMIC DNA]</scope>
    <source>
        <strain evidence="5 6">AW1.3</strain>
    </source>
</reference>
<feature type="active site" description="Proton acceptor" evidence="4">
    <location>
        <position position="223"/>
    </location>
</feature>
<name>A0A0P7LR65_ECOLX</name>
<dbReference type="AlphaFoldDB" id="A0A0P7LR65"/>
<dbReference type="Pfam" id="PF01734">
    <property type="entry name" value="Patatin"/>
    <property type="match status" value="1"/>
</dbReference>
<feature type="short sequence motif" description="DGA/G" evidence="4">
    <location>
        <begin position="223"/>
        <end position="225"/>
    </location>
</feature>
<proteinExistence type="predicted"/>
<dbReference type="InterPro" id="IPR016035">
    <property type="entry name" value="Acyl_Trfase/lysoPLipase"/>
</dbReference>
<dbReference type="PROSITE" id="PS51635">
    <property type="entry name" value="PNPLA"/>
    <property type="match status" value="1"/>
</dbReference>
<dbReference type="PANTHER" id="PTHR14226:SF57">
    <property type="entry name" value="BLR7027 PROTEIN"/>
    <property type="match status" value="1"/>
</dbReference>
<keyword evidence="1 4" id="KW-0378">Hydrolase</keyword>
<evidence type="ECO:0000256" key="4">
    <source>
        <dbReference type="PROSITE-ProRule" id="PRU01161"/>
    </source>
</evidence>
<evidence type="ECO:0000313" key="5">
    <source>
        <dbReference type="EMBL" id="KPO07408.1"/>
    </source>
</evidence>
<feature type="short sequence motif" description="GXGXXG" evidence="4">
    <location>
        <begin position="13"/>
        <end position="18"/>
    </location>
</feature>
<protein>
    <submittedName>
        <fullName evidence="5">Phospholipase</fullName>
    </submittedName>
</protein>
<dbReference type="GO" id="GO:0016042">
    <property type="term" value="P:lipid catabolic process"/>
    <property type="evidence" value="ECO:0007669"/>
    <property type="project" value="UniProtKB-UniRule"/>
</dbReference>
<dbReference type="InterPro" id="IPR050301">
    <property type="entry name" value="NTE"/>
</dbReference>
<accession>A0A0P7LR65</accession>
<feature type="short sequence motif" description="GXSXG" evidence="4">
    <location>
        <begin position="40"/>
        <end position="44"/>
    </location>
</feature>
<feature type="active site" description="Nucleophile" evidence="4">
    <location>
        <position position="42"/>
    </location>
</feature>
<dbReference type="EMBL" id="LDYI01000139">
    <property type="protein sequence ID" value="KPO07408.1"/>
    <property type="molecule type" value="Genomic_DNA"/>
</dbReference>